<organism evidence="1 2">
    <name type="scientific">Gluconacetobacter entanii</name>
    <dbReference type="NCBI Taxonomy" id="108528"/>
    <lineage>
        <taxon>Bacteria</taxon>
        <taxon>Pseudomonadati</taxon>
        <taxon>Pseudomonadota</taxon>
        <taxon>Alphaproteobacteria</taxon>
        <taxon>Acetobacterales</taxon>
        <taxon>Acetobacteraceae</taxon>
        <taxon>Gluconacetobacter</taxon>
    </lineage>
</organism>
<dbReference type="EMBL" id="NKUF01000010">
    <property type="protein sequence ID" value="PYD63532.1"/>
    <property type="molecule type" value="Genomic_DNA"/>
</dbReference>
<evidence type="ECO:0000313" key="2">
    <source>
        <dbReference type="Proteomes" id="UP000248301"/>
    </source>
</evidence>
<comment type="caution">
    <text evidence="1">The sequence shown here is derived from an EMBL/GenBank/DDBJ whole genome shotgun (WGS) entry which is preliminary data.</text>
</comment>
<reference evidence="1 2" key="1">
    <citation type="submission" date="2017-07" db="EMBL/GenBank/DDBJ databases">
        <title>A draft genome sequence of Gluconacetobacter entanii LTH 4560.</title>
        <authorList>
            <person name="Skraban J."/>
            <person name="Cleenwerck I."/>
            <person name="Vandamme P."/>
            <person name="Trcek J."/>
        </authorList>
    </citation>
    <scope>NUCLEOTIDE SEQUENCE [LARGE SCALE GENOMIC DNA]</scope>
    <source>
        <strain evidence="1 2">LTH 4560</strain>
    </source>
</reference>
<evidence type="ECO:0000313" key="1">
    <source>
        <dbReference type="EMBL" id="PYD63532.1"/>
    </source>
</evidence>
<dbReference type="Proteomes" id="UP000248301">
    <property type="component" value="Unassembled WGS sequence"/>
</dbReference>
<protein>
    <submittedName>
        <fullName evidence="1">Uncharacterized protein</fullName>
    </submittedName>
</protein>
<proteinExistence type="predicted"/>
<name>A0A318PYG8_9PROT</name>
<dbReference type="RefSeq" id="WP_110913174.1">
    <property type="nucleotide sequence ID" value="NZ_NKUF01000010.1"/>
</dbReference>
<gene>
    <name evidence="1" type="ORF">CFR72_06395</name>
</gene>
<accession>A0A318PYG8</accession>
<sequence length="83" mass="9160">MDILATINKVYAEQIKDDLTRFTSRLLAARVPGANVDAEAIELIEAMEAVEKSMKAARGILRESGTTPQDAYQRVIGADYVEF</sequence>
<dbReference type="AlphaFoldDB" id="A0A318PYG8"/>